<dbReference type="EMBL" id="AP019822">
    <property type="protein sequence ID" value="BBM35823.1"/>
    <property type="molecule type" value="Genomic_DNA"/>
</dbReference>
<organism evidence="1 2">
    <name type="scientific">Pseudoleptotrichia goodfellowii</name>
    <dbReference type="NCBI Taxonomy" id="157692"/>
    <lineage>
        <taxon>Bacteria</taxon>
        <taxon>Fusobacteriati</taxon>
        <taxon>Fusobacteriota</taxon>
        <taxon>Fusobacteriia</taxon>
        <taxon>Fusobacteriales</taxon>
        <taxon>Leptotrichiaceae</taxon>
        <taxon>Pseudoleptotrichia</taxon>
    </lineage>
</organism>
<dbReference type="KEGG" id="lgo:JCM16774_0753"/>
<dbReference type="Proteomes" id="UP000321606">
    <property type="component" value="Chromosome"/>
</dbReference>
<evidence type="ECO:0000313" key="2">
    <source>
        <dbReference type="Proteomes" id="UP000321606"/>
    </source>
</evidence>
<accession>A0A510JCP9</accession>
<sequence>MIGVAEKLNPVAALFFATSTPVNTNEEQLLHGIRKPQYSTKDAEYIKNNYPEMYPEIKGSINPKIKEFNKKAVDVSATKFYGKDEENANEFGKF</sequence>
<proteinExistence type="predicted"/>
<dbReference type="RefSeq" id="WP_146966372.1">
    <property type="nucleotide sequence ID" value="NZ_AP019822.1"/>
</dbReference>
<dbReference type="AlphaFoldDB" id="A0A510JCP9"/>
<name>A0A510JCP9_9FUSO</name>
<evidence type="ECO:0000313" key="1">
    <source>
        <dbReference type="EMBL" id="BBM35823.1"/>
    </source>
</evidence>
<protein>
    <submittedName>
        <fullName evidence="1">Uncharacterized protein</fullName>
    </submittedName>
</protein>
<gene>
    <name evidence="1" type="ORF">JCM16774_0753</name>
</gene>
<reference evidence="1 2" key="1">
    <citation type="submission" date="2019-07" db="EMBL/GenBank/DDBJ databases">
        <title>Complete Genome Sequence of Leptotrichia goodfellowii Strain JCM 16774.</title>
        <authorList>
            <person name="Watanabe S."/>
            <person name="Cui L."/>
        </authorList>
    </citation>
    <scope>NUCLEOTIDE SEQUENCE [LARGE SCALE GENOMIC DNA]</scope>
    <source>
        <strain evidence="1 2">JCM16774</strain>
    </source>
</reference>